<proteinExistence type="predicted"/>
<sequence length="157" mass="17559">MFTLTLLALSSSNGPKGIPPPSNMKKYKTACAIIINDAGAILLTKRAREPFKGRWAIISGIGESKKGIMPEIGIVEEVRCDLSTNSFRGEYIFSIPIEGDQMTDEAMVFLGKVNENELLPNPNFSLGYKWVFPDKKEEFENLAFEHSKIIKKYLESP</sequence>
<name>A0A1G1VTQ2_9BACT</name>
<accession>A0A1G1VTQ2</accession>
<dbReference type="SUPFAM" id="SSF55811">
    <property type="entry name" value="Nudix"/>
    <property type="match status" value="1"/>
</dbReference>
<dbReference type="AlphaFoldDB" id="A0A1G1VTQ2"/>
<evidence type="ECO:0008006" key="3">
    <source>
        <dbReference type="Google" id="ProtNLM"/>
    </source>
</evidence>
<evidence type="ECO:0000313" key="2">
    <source>
        <dbReference type="Proteomes" id="UP000179233"/>
    </source>
</evidence>
<organism evidence="1 2">
    <name type="scientific">Candidatus Chisholmbacteria bacterium RIFCSPHIGHO2_01_FULL_52_32</name>
    <dbReference type="NCBI Taxonomy" id="1797591"/>
    <lineage>
        <taxon>Bacteria</taxon>
        <taxon>Candidatus Chisholmiibacteriota</taxon>
    </lineage>
</organism>
<gene>
    <name evidence="1" type="ORF">A2786_04835</name>
</gene>
<dbReference type="InterPro" id="IPR015797">
    <property type="entry name" value="NUDIX_hydrolase-like_dom_sf"/>
</dbReference>
<dbReference type="CDD" id="cd02883">
    <property type="entry name" value="NUDIX_Hydrolase"/>
    <property type="match status" value="1"/>
</dbReference>
<dbReference type="Gene3D" id="3.90.79.10">
    <property type="entry name" value="Nucleoside Triphosphate Pyrophosphohydrolase"/>
    <property type="match status" value="1"/>
</dbReference>
<evidence type="ECO:0000313" key="1">
    <source>
        <dbReference type="EMBL" id="OGY18791.1"/>
    </source>
</evidence>
<dbReference type="EMBL" id="MHCJ01000003">
    <property type="protein sequence ID" value="OGY18791.1"/>
    <property type="molecule type" value="Genomic_DNA"/>
</dbReference>
<reference evidence="1 2" key="1">
    <citation type="journal article" date="2016" name="Nat. Commun.">
        <title>Thousands of microbial genomes shed light on interconnected biogeochemical processes in an aquifer system.</title>
        <authorList>
            <person name="Anantharaman K."/>
            <person name="Brown C.T."/>
            <person name="Hug L.A."/>
            <person name="Sharon I."/>
            <person name="Castelle C.J."/>
            <person name="Probst A.J."/>
            <person name="Thomas B.C."/>
            <person name="Singh A."/>
            <person name="Wilkins M.J."/>
            <person name="Karaoz U."/>
            <person name="Brodie E.L."/>
            <person name="Williams K.H."/>
            <person name="Hubbard S.S."/>
            <person name="Banfield J.F."/>
        </authorList>
    </citation>
    <scope>NUCLEOTIDE SEQUENCE [LARGE SCALE GENOMIC DNA]</scope>
</reference>
<protein>
    <recommendedName>
        <fullName evidence="3">Nudix hydrolase domain-containing protein</fullName>
    </recommendedName>
</protein>
<comment type="caution">
    <text evidence="1">The sequence shown here is derived from an EMBL/GenBank/DDBJ whole genome shotgun (WGS) entry which is preliminary data.</text>
</comment>
<dbReference type="Proteomes" id="UP000179233">
    <property type="component" value="Unassembled WGS sequence"/>
</dbReference>